<evidence type="ECO:0000313" key="2">
    <source>
        <dbReference type="Proteomes" id="UP001153737"/>
    </source>
</evidence>
<proteinExistence type="predicted"/>
<name>A0A9N9SGU4_PHACE</name>
<dbReference type="Proteomes" id="UP001153737">
    <property type="component" value="Chromosome 2"/>
</dbReference>
<accession>A0A9N9SGU4</accession>
<sequence length="67" mass="7491">MGPLHRLSSFFSASVVDVNNNRMGVKGKKKNKFASDIDIFGGEGIKTKTYIWATLRTPKKNKGNFRS</sequence>
<protein>
    <submittedName>
        <fullName evidence="1">Uncharacterized protein</fullName>
    </submittedName>
</protein>
<reference evidence="1" key="1">
    <citation type="submission" date="2022-01" db="EMBL/GenBank/DDBJ databases">
        <authorList>
            <person name="King R."/>
        </authorList>
    </citation>
    <scope>NUCLEOTIDE SEQUENCE</scope>
</reference>
<dbReference type="EMBL" id="OU896708">
    <property type="protein sequence ID" value="CAG9819043.1"/>
    <property type="molecule type" value="Genomic_DNA"/>
</dbReference>
<dbReference type="OrthoDB" id="6775778at2759"/>
<reference evidence="1" key="2">
    <citation type="submission" date="2022-10" db="EMBL/GenBank/DDBJ databases">
        <authorList>
            <consortium name="ENA_rothamsted_submissions"/>
            <consortium name="culmorum"/>
            <person name="King R."/>
        </authorList>
    </citation>
    <scope>NUCLEOTIDE SEQUENCE</scope>
</reference>
<gene>
    <name evidence="1" type="ORF">PHAECO_LOCUS6259</name>
</gene>
<evidence type="ECO:0000313" key="1">
    <source>
        <dbReference type="EMBL" id="CAG9819043.1"/>
    </source>
</evidence>
<keyword evidence="2" id="KW-1185">Reference proteome</keyword>
<organism evidence="1 2">
    <name type="scientific">Phaedon cochleariae</name>
    <name type="common">Mustard beetle</name>
    <dbReference type="NCBI Taxonomy" id="80249"/>
    <lineage>
        <taxon>Eukaryota</taxon>
        <taxon>Metazoa</taxon>
        <taxon>Ecdysozoa</taxon>
        <taxon>Arthropoda</taxon>
        <taxon>Hexapoda</taxon>
        <taxon>Insecta</taxon>
        <taxon>Pterygota</taxon>
        <taxon>Neoptera</taxon>
        <taxon>Endopterygota</taxon>
        <taxon>Coleoptera</taxon>
        <taxon>Polyphaga</taxon>
        <taxon>Cucujiformia</taxon>
        <taxon>Chrysomeloidea</taxon>
        <taxon>Chrysomelidae</taxon>
        <taxon>Chrysomelinae</taxon>
        <taxon>Chrysomelini</taxon>
        <taxon>Phaedon</taxon>
    </lineage>
</organism>
<dbReference type="AlphaFoldDB" id="A0A9N9SGU4"/>